<proteinExistence type="predicted"/>
<gene>
    <name evidence="7" type="ORF">Vbra_6243</name>
</gene>
<evidence type="ECO:0000313" key="7">
    <source>
        <dbReference type="EMBL" id="CEM28375.1"/>
    </source>
</evidence>
<dbReference type="GO" id="GO:0000045">
    <property type="term" value="P:autophagosome assembly"/>
    <property type="evidence" value="ECO:0007669"/>
    <property type="project" value="TreeGrafter"/>
</dbReference>
<dbReference type="GO" id="GO:0000407">
    <property type="term" value="C:phagophore assembly site"/>
    <property type="evidence" value="ECO:0007669"/>
    <property type="project" value="TreeGrafter"/>
</dbReference>
<organism evidence="7 8">
    <name type="scientific">Vitrella brassicaformis (strain CCMP3155)</name>
    <dbReference type="NCBI Taxonomy" id="1169540"/>
    <lineage>
        <taxon>Eukaryota</taxon>
        <taxon>Sar</taxon>
        <taxon>Alveolata</taxon>
        <taxon>Colpodellida</taxon>
        <taxon>Vitrellaceae</taxon>
        <taxon>Vitrella</taxon>
    </lineage>
</organism>
<feature type="compositionally biased region" description="Polar residues" evidence="5">
    <location>
        <begin position="544"/>
        <end position="554"/>
    </location>
</feature>
<dbReference type="GO" id="GO:0016020">
    <property type="term" value="C:membrane"/>
    <property type="evidence" value="ECO:0007669"/>
    <property type="project" value="TreeGrafter"/>
</dbReference>
<dbReference type="SMART" id="SM00220">
    <property type="entry name" value="S_TKc"/>
    <property type="match status" value="1"/>
</dbReference>
<feature type="compositionally biased region" description="Low complexity" evidence="5">
    <location>
        <begin position="373"/>
        <end position="387"/>
    </location>
</feature>
<dbReference type="Proteomes" id="UP000041254">
    <property type="component" value="Unassembled WGS sequence"/>
</dbReference>
<dbReference type="InterPro" id="IPR045269">
    <property type="entry name" value="Atg1-like"/>
</dbReference>
<evidence type="ECO:0000256" key="1">
    <source>
        <dbReference type="ARBA" id="ARBA00022679"/>
    </source>
</evidence>
<feature type="compositionally biased region" description="Gly residues" evidence="5">
    <location>
        <begin position="604"/>
        <end position="613"/>
    </location>
</feature>
<dbReference type="InterPro" id="IPR008266">
    <property type="entry name" value="Tyr_kinase_AS"/>
</dbReference>
<evidence type="ECO:0000256" key="3">
    <source>
        <dbReference type="ARBA" id="ARBA00022777"/>
    </source>
</evidence>
<sequence length="647" mass="70877">MHFMLLDEVFAPPPYRVAYDQRMGDLPWFLGHPWEPTDYAIVRVWQEYDKRTGEGRYEAIRVLQAAQRNKGHVYLHYDHKEKKHVAVKMVPKSFVQQAQAKRDTEQPLGDTGCLRYLTILNGPATNIATWIDCGQDAHNMYFVSEFAAGGDMFEFLTAKPMVPEESLKRLIYQILDGVRFMHAHRIVHLDLSVENVLMRYDCPANQNCAILIDFGMAQRLRPNPSARPGESPYLPIPDKRGKNKYQDPVMWTKKPYDGPKADIFSVGMIFFHLLTVPLRGQYMIEHTNMYDKINVAIKFTYLMTYGIEKFFRQVGSEFATAVKERMSPAGIDLLKHLIKLNPQDRPTAEQALTHSWFNSVRAALAPPRPPPSLVLSPAASAAATASTEAQAHPHKEQQSLPSSRRDSIEQERQGSEAMRRAHTHKNIQLPKHQAPHHHPQQAGEGEKSPRDVPSTIWPPLSPRERDLSPRSPPSTIWPPLSPRTMEAQKMAAAAHHSHAPAHHPQPPSFHMSPAPPAAAASTTQAPSSSSHRSSGGGGAVPMQVSPQQVPTSTMGPCVSPEDVRMVCSEDSSSPGVSGESAGAPMDGPHPSSHGPMNGMPSSGGSKGTGGSGSGSSACSMAATLPPQVKKRSRVGTGTPRTGGSAGG</sequence>
<dbReference type="InterPro" id="IPR000719">
    <property type="entry name" value="Prot_kinase_dom"/>
</dbReference>
<dbReference type="Gene3D" id="1.10.510.10">
    <property type="entry name" value="Transferase(Phosphotransferase) domain 1"/>
    <property type="match status" value="1"/>
</dbReference>
<dbReference type="PROSITE" id="PS50011">
    <property type="entry name" value="PROTEIN_KINASE_DOM"/>
    <property type="match status" value="1"/>
</dbReference>
<dbReference type="PANTHER" id="PTHR24348">
    <property type="entry name" value="SERINE/THREONINE-PROTEIN KINASE UNC-51-RELATED"/>
    <property type="match status" value="1"/>
</dbReference>
<feature type="domain" description="Protein kinase" evidence="6">
    <location>
        <begin position="46"/>
        <end position="357"/>
    </location>
</feature>
<evidence type="ECO:0000256" key="4">
    <source>
        <dbReference type="ARBA" id="ARBA00022840"/>
    </source>
</evidence>
<feature type="region of interest" description="Disordered" evidence="5">
    <location>
        <begin position="367"/>
        <end position="647"/>
    </location>
</feature>
<keyword evidence="4" id="KW-0067">ATP-binding</keyword>
<feature type="compositionally biased region" description="Pro residues" evidence="5">
    <location>
        <begin position="470"/>
        <end position="481"/>
    </location>
</feature>
<feature type="compositionally biased region" description="Basic and acidic residues" evidence="5">
    <location>
        <begin position="391"/>
        <end position="419"/>
    </location>
</feature>
<keyword evidence="8" id="KW-1185">Reference proteome</keyword>
<dbReference type="GO" id="GO:0005776">
    <property type="term" value="C:autophagosome"/>
    <property type="evidence" value="ECO:0007669"/>
    <property type="project" value="TreeGrafter"/>
</dbReference>
<dbReference type="EMBL" id="CDMY01000653">
    <property type="protein sequence ID" value="CEM28375.1"/>
    <property type="molecule type" value="Genomic_DNA"/>
</dbReference>
<dbReference type="SUPFAM" id="SSF56112">
    <property type="entry name" value="Protein kinase-like (PK-like)"/>
    <property type="match status" value="1"/>
</dbReference>
<feature type="compositionally biased region" description="Low complexity" evidence="5">
    <location>
        <begin position="508"/>
        <end position="533"/>
    </location>
</feature>
<evidence type="ECO:0000313" key="8">
    <source>
        <dbReference type="Proteomes" id="UP000041254"/>
    </source>
</evidence>
<dbReference type="GO" id="GO:0005829">
    <property type="term" value="C:cytosol"/>
    <property type="evidence" value="ECO:0007669"/>
    <property type="project" value="TreeGrafter"/>
</dbReference>
<dbReference type="PROSITE" id="PS00109">
    <property type="entry name" value="PROTEIN_KINASE_TYR"/>
    <property type="match status" value="1"/>
</dbReference>
<dbReference type="InParanoid" id="A0A0G4GG85"/>
<dbReference type="GO" id="GO:0004674">
    <property type="term" value="F:protein serine/threonine kinase activity"/>
    <property type="evidence" value="ECO:0007669"/>
    <property type="project" value="InterPro"/>
</dbReference>
<feature type="compositionally biased region" description="Low complexity" evidence="5">
    <location>
        <begin position="590"/>
        <end position="603"/>
    </location>
</feature>
<reference evidence="7 8" key="1">
    <citation type="submission" date="2014-11" db="EMBL/GenBank/DDBJ databases">
        <authorList>
            <person name="Zhu J."/>
            <person name="Qi W."/>
            <person name="Song R."/>
        </authorList>
    </citation>
    <scope>NUCLEOTIDE SEQUENCE [LARGE SCALE GENOMIC DNA]</scope>
</reference>
<dbReference type="PANTHER" id="PTHR24348:SF22">
    <property type="entry name" value="NON-SPECIFIC SERINE_THREONINE PROTEIN KINASE"/>
    <property type="match status" value="1"/>
</dbReference>
<dbReference type="VEuPathDB" id="CryptoDB:Vbra_6243"/>
<dbReference type="AlphaFoldDB" id="A0A0G4GG85"/>
<keyword evidence="1" id="KW-0808">Transferase</keyword>
<dbReference type="InterPro" id="IPR011009">
    <property type="entry name" value="Kinase-like_dom_sf"/>
</dbReference>
<protein>
    <recommendedName>
        <fullName evidence="6">Protein kinase domain-containing protein</fullName>
    </recommendedName>
</protein>
<dbReference type="PhylomeDB" id="A0A0G4GG85"/>
<dbReference type="Pfam" id="PF00069">
    <property type="entry name" value="Pkinase"/>
    <property type="match status" value="1"/>
</dbReference>
<accession>A0A0G4GG85</accession>
<evidence type="ECO:0000256" key="2">
    <source>
        <dbReference type="ARBA" id="ARBA00022741"/>
    </source>
</evidence>
<name>A0A0G4GG85_VITBC</name>
<dbReference type="GO" id="GO:0005524">
    <property type="term" value="F:ATP binding"/>
    <property type="evidence" value="ECO:0007669"/>
    <property type="project" value="UniProtKB-KW"/>
</dbReference>
<dbReference type="GO" id="GO:0010506">
    <property type="term" value="P:regulation of autophagy"/>
    <property type="evidence" value="ECO:0007669"/>
    <property type="project" value="InterPro"/>
</dbReference>
<keyword evidence="2" id="KW-0547">Nucleotide-binding</keyword>
<evidence type="ECO:0000259" key="6">
    <source>
        <dbReference type="PROSITE" id="PS50011"/>
    </source>
</evidence>
<dbReference type="OrthoDB" id="248923at2759"/>
<evidence type="ECO:0000256" key="5">
    <source>
        <dbReference type="SAM" id="MobiDB-lite"/>
    </source>
</evidence>
<keyword evidence="3" id="KW-0418">Kinase</keyword>